<evidence type="ECO:0000256" key="1">
    <source>
        <dbReference type="ARBA" id="ARBA00004651"/>
    </source>
</evidence>
<feature type="domain" description="MacB-like periplasmic core" evidence="8">
    <location>
        <begin position="20"/>
        <end position="236"/>
    </location>
</feature>
<keyword evidence="10" id="KW-1185">Reference proteome</keyword>
<feature type="transmembrane region" description="Helical" evidence="6">
    <location>
        <begin position="371"/>
        <end position="393"/>
    </location>
</feature>
<feature type="domain" description="ABC3 transporter permease C-terminal" evidence="7">
    <location>
        <begin position="281"/>
        <end position="402"/>
    </location>
</feature>
<evidence type="ECO:0000259" key="8">
    <source>
        <dbReference type="Pfam" id="PF12704"/>
    </source>
</evidence>
<dbReference type="InterPro" id="IPR003838">
    <property type="entry name" value="ABC3_permease_C"/>
</dbReference>
<protein>
    <submittedName>
        <fullName evidence="9">ABC transporter permease</fullName>
    </submittedName>
</protein>
<dbReference type="Pfam" id="PF12704">
    <property type="entry name" value="MacB_PCD"/>
    <property type="match status" value="1"/>
</dbReference>
<evidence type="ECO:0000256" key="6">
    <source>
        <dbReference type="SAM" id="Phobius"/>
    </source>
</evidence>
<evidence type="ECO:0000259" key="7">
    <source>
        <dbReference type="Pfam" id="PF02687"/>
    </source>
</evidence>
<dbReference type="InterPro" id="IPR050250">
    <property type="entry name" value="Macrolide_Exporter_MacB"/>
</dbReference>
<dbReference type="EMBL" id="JBHSGN010000169">
    <property type="protein sequence ID" value="MFC4677072.1"/>
    <property type="molecule type" value="Genomic_DNA"/>
</dbReference>
<dbReference type="PANTHER" id="PTHR30572">
    <property type="entry name" value="MEMBRANE COMPONENT OF TRANSPORTER-RELATED"/>
    <property type="match status" value="1"/>
</dbReference>
<keyword evidence="2" id="KW-1003">Cell membrane</keyword>
<comment type="subcellular location">
    <subcellularLocation>
        <location evidence="1">Cell membrane</location>
        <topology evidence="1">Multi-pass membrane protein</topology>
    </subcellularLocation>
</comment>
<dbReference type="PANTHER" id="PTHR30572:SF18">
    <property type="entry name" value="ABC-TYPE MACROLIDE FAMILY EXPORT SYSTEM PERMEASE COMPONENT 2"/>
    <property type="match status" value="1"/>
</dbReference>
<dbReference type="Proteomes" id="UP001596023">
    <property type="component" value="Unassembled WGS sequence"/>
</dbReference>
<gene>
    <name evidence="9" type="ORF">ACFO6W_25655</name>
</gene>
<comment type="caution">
    <text evidence="9">The sequence shown here is derived from an EMBL/GenBank/DDBJ whole genome shotgun (WGS) entry which is preliminary data.</text>
</comment>
<accession>A0ABV9L3Z9</accession>
<dbReference type="Pfam" id="PF02687">
    <property type="entry name" value="FtsX"/>
    <property type="match status" value="1"/>
</dbReference>
<feature type="transmembrane region" description="Helical" evidence="6">
    <location>
        <begin position="280"/>
        <end position="299"/>
    </location>
</feature>
<evidence type="ECO:0000256" key="5">
    <source>
        <dbReference type="ARBA" id="ARBA00023136"/>
    </source>
</evidence>
<sequence>MYSTYFKQAIAMLKQNKFISTITIAGTALAIMMIMVIIVSESIKNTSIAPEINRERTMYIKYEIQKSKNSEMWASSAVDYKIYKDYLAGMPAPELTSAIQARIVFVTAEHKKERQETTYRLTDYNFWKIMAFTFIEGKPFTKEDHDSGLKKAIISESTAYTLFGYEPALGKTIEANFIPYTVTGIVKDVSPVFTYAHADVYVPYTSHSGFDQSSCTILILAKDRNDFNTITEEVREAERKADTTDPEYNLTLIGPYDHRTQLINTSAQEPDIKADNRKTVFIFVILLLIPAVNLSGFSMSRIKKRTEEIGIRKAFGAKRYMILFQVLYENLITSLIGSAIGLILSYIVVIWLKDWLLDLESGDSIPLETFVSFPVFLAVSVILLLLNMLSAGLPAYRASKIAIVDSINQNNR</sequence>
<evidence type="ECO:0000256" key="4">
    <source>
        <dbReference type="ARBA" id="ARBA00022989"/>
    </source>
</evidence>
<evidence type="ECO:0000256" key="3">
    <source>
        <dbReference type="ARBA" id="ARBA00022692"/>
    </source>
</evidence>
<dbReference type="RefSeq" id="WP_380001900.1">
    <property type="nucleotide sequence ID" value="NZ_JBHSGN010000169.1"/>
</dbReference>
<dbReference type="InterPro" id="IPR025857">
    <property type="entry name" value="MacB_PCD"/>
</dbReference>
<keyword evidence="5 6" id="KW-0472">Membrane</keyword>
<feature type="transmembrane region" description="Helical" evidence="6">
    <location>
        <begin position="320"/>
        <end position="351"/>
    </location>
</feature>
<evidence type="ECO:0000313" key="9">
    <source>
        <dbReference type="EMBL" id="MFC4677072.1"/>
    </source>
</evidence>
<evidence type="ECO:0000313" key="10">
    <source>
        <dbReference type="Proteomes" id="UP001596023"/>
    </source>
</evidence>
<name>A0ABV9L3Z9_9BACT</name>
<keyword evidence="3 6" id="KW-0812">Transmembrane</keyword>
<proteinExistence type="predicted"/>
<feature type="transmembrane region" description="Helical" evidence="6">
    <location>
        <begin position="21"/>
        <end position="40"/>
    </location>
</feature>
<organism evidence="9 10">
    <name type="scientific">Dysgonomonas termitidis</name>
    <dbReference type="NCBI Taxonomy" id="1516126"/>
    <lineage>
        <taxon>Bacteria</taxon>
        <taxon>Pseudomonadati</taxon>
        <taxon>Bacteroidota</taxon>
        <taxon>Bacteroidia</taxon>
        <taxon>Bacteroidales</taxon>
        <taxon>Dysgonomonadaceae</taxon>
        <taxon>Dysgonomonas</taxon>
    </lineage>
</organism>
<reference evidence="10" key="1">
    <citation type="journal article" date="2019" name="Int. J. Syst. Evol. Microbiol.">
        <title>The Global Catalogue of Microorganisms (GCM) 10K type strain sequencing project: providing services to taxonomists for standard genome sequencing and annotation.</title>
        <authorList>
            <consortium name="The Broad Institute Genomics Platform"/>
            <consortium name="The Broad Institute Genome Sequencing Center for Infectious Disease"/>
            <person name="Wu L."/>
            <person name="Ma J."/>
        </authorList>
    </citation>
    <scope>NUCLEOTIDE SEQUENCE [LARGE SCALE GENOMIC DNA]</scope>
    <source>
        <strain evidence="10">CCUG 66188</strain>
    </source>
</reference>
<evidence type="ECO:0000256" key="2">
    <source>
        <dbReference type="ARBA" id="ARBA00022475"/>
    </source>
</evidence>
<keyword evidence="4 6" id="KW-1133">Transmembrane helix</keyword>